<accession>A0A6H5J362</accession>
<keyword evidence="3" id="KW-1185">Reference proteome</keyword>
<feature type="region of interest" description="Disordered" evidence="1">
    <location>
        <begin position="128"/>
        <end position="199"/>
    </location>
</feature>
<evidence type="ECO:0000313" key="2">
    <source>
        <dbReference type="EMBL" id="CAB0044868.1"/>
    </source>
</evidence>
<dbReference type="Proteomes" id="UP000479190">
    <property type="component" value="Unassembled WGS sequence"/>
</dbReference>
<reference evidence="2 3" key="1">
    <citation type="submission" date="2020-02" db="EMBL/GenBank/DDBJ databases">
        <authorList>
            <person name="Ferguson B K."/>
        </authorList>
    </citation>
    <scope>NUCLEOTIDE SEQUENCE [LARGE SCALE GENOMIC DNA]</scope>
</reference>
<proteinExistence type="predicted"/>
<protein>
    <recommendedName>
        <fullName evidence="4">Reverse transcriptase domain-containing protein</fullName>
    </recommendedName>
</protein>
<gene>
    <name evidence="2" type="ORF">TBRA_LOCUS16441</name>
</gene>
<evidence type="ECO:0008006" key="4">
    <source>
        <dbReference type="Google" id="ProtNLM"/>
    </source>
</evidence>
<organism evidence="2 3">
    <name type="scientific">Trichogramma brassicae</name>
    <dbReference type="NCBI Taxonomy" id="86971"/>
    <lineage>
        <taxon>Eukaryota</taxon>
        <taxon>Metazoa</taxon>
        <taxon>Ecdysozoa</taxon>
        <taxon>Arthropoda</taxon>
        <taxon>Hexapoda</taxon>
        <taxon>Insecta</taxon>
        <taxon>Pterygota</taxon>
        <taxon>Neoptera</taxon>
        <taxon>Endopterygota</taxon>
        <taxon>Hymenoptera</taxon>
        <taxon>Apocrita</taxon>
        <taxon>Proctotrupomorpha</taxon>
        <taxon>Chalcidoidea</taxon>
        <taxon>Trichogrammatidae</taxon>
        <taxon>Trichogramma</taxon>
    </lineage>
</organism>
<evidence type="ECO:0000313" key="3">
    <source>
        <dbReference type="Proteomes" id="UP000479190"/>
    </source>
</evidence>
<name>A0A6H5J362_9HYME</name>
<dbReference type="AlphaFoldDB" id="A0A6H5J362"/>
<evidence type="ECO:0000256" key="1">
    <source>
        <dbReference type="SAM" id="MobiDB-lite"/>
    </source>
</evidence>
<dbReference type="EMBL" id="CADCXV010001498">
    <property type="protein sequence ID" value="CAB0044868.1"/>
    <property type="molecule type" value="Genomic_DNA"/>
</dbReference>
<feature type="region of interest" description="Disordered" evidence="1">
    <location>
        <begin position="385"/>
        <end position="414"/>
    </location>
</feature>
<sequence>MGLAEVNFVCLAGHRLSGSGLTWSVWHCAVSNDRRHVRPFRHLHNRVDSKKTLEIEKKAYYYSAGLGARTWILPHDSRLCWHLDHDDFVFLQTLLCACFALLYRCSARCRVDSRRIGSYGRRAAGATGALTRRMMTEDEEEEPRTPPPTADKAVCTSPIFSVGATSKRPAMSPPATRATPKRYAATATSRQQDENNNDAVDQDGFELVNRRRHRQRNQPVITVGFACLRKQPKPRPAQRRVHHWPDAIVIKANDASTYAEILRTLKSEPTLQQSVGNCVQNNRCSAAGTLVLQFRKNVENASTLGAELDKVLGDKATASALQHTTMIEIRDLDDCTTKDEIAEALSTSLSAPHINKEAVKTLRKAYAGTQTSKRLCWSKTMRRGQRGRMGQTIRDSHVPSQRSENKYSKLSDPSAPHSGLPFSLACLTSQLCHYHSRQEQIVPAVTLEETTKSMREDQGSHCAWPDGVPNSAIKIAIAMHPDIFLQVVHGVPENRCLSSVLEKAEACPVAKARQAPRRTIVVQAALYAGHSGQVLERIISISRRGSLTTIRMSDQSPYRVTAGVPQGSVLGPIVWNVMYDAVLCLNFGGIVKIVGYDLSSSIEQVRCTLQELGLVTADHKTRGPTHH</sequence>